<keyword evidence="2" id="KW-1185">Reference proteome</keyword>
<sequence>MDIPPQVTTVHLELGSVRQPYNTARIFGDTGTTFSLRDLQGKGSFGYGRVTVLHPLNANHGLRLMLAPLGYSGTGQFAAPVRFQETTFSANTPTTGSYMFNSYRVSYWSTVRQSERETWRVGGTLKVRDAKIALRQGSTYASSYNLGIVPLVYLSGERRLSERWKLLLDADGLAAPQGRAFDVGLFLAHTLSPKTDLTVGVRTLEGGADNERVYNFARLDYLSAGLIQRF</sequence>
<dbReference type="AlphaFoldDB" id="A0A7W9W5K2"/>
<comment type="caution">
    <text evidence="1">The sequence shown here is derived from an EMBL/GenBank/DDBJ whole genome shotgun (WGS) entry which is preliminary data.</text>
</comment>
<name>A0A7W9W5K2_ARMRO</name>
<accession>A0A7W9W5K2</accession>
<dbReference type="Proteomes" id="UP000520814">
    <property type="component" value="Unassembled WGS sequence"/>
</dbReference>
<evidence type="ECO:0000313" key="1">
    <source>
        <dbReference type="EMBL" id="MBB6049126.1"/>
    </source>
</evidence>
<evidence type="ECO:0000313" key="2">
    <source>
        <dbReference type="Proteomes" id="UP000520814"/>
    </source>
</evidence>
<protein>
    <submittedName>
        <fullName evidence="1">Uncharacterized protein</fullName>
    </submittedName>
</protein>
<dbReference type="EMBL" id="JACHGW010000001">
    <property type="protein sequence ID" value="MBB6049126.1"/>
    <property type="molecule type" value="Genomic_DNA"/>
</dbReference>
<gene>
    <name evidence="1" type="ORF">HNQ39_000888</name>
</gene>
<proteinExistence type="predicted"/>
<dbReference type="RefSeq" id="WP_184192744.1">
    <property type="nucleotide sequence ID" value="NZ_JACHGW010000001.1"/>
</dbReference>
<organism evidence="1 2">
    <name type="scientific">Armatimonas rosea</name>
    <dbReference type="NCBI Taxonomy" id="685828"/>
    <lineage>
        <taxon>Bacteria</taxon>
        <taxon>Bacillati</taxon>
        <taxon>Armatimonadota</taxon>
        <taxon>Armatimonadia</taxon>
        <taxon>Armatimonadales</taxon>
        <taxon>Armatimonadaceae</taxon>
        <taxon>Armatimonas</taxon>
    </lineage>
</organism>
<reference evidence="1 2" key="1">
    <citation type="submission" date="2020-08" db="EMBL/GenBank/DDBJ databases">
        <title>Genomic Encyclopedia of Type Strains, Phase IV (KMG-IV): sequencing the most valuable type-strain genomes for metagenomic binning, comparative biology and taxonomic classification.</title>
        <authorList>
            <person name="Goeker M."/>
        </authorList>
    </citation>
    <scope>NUCLEOTIDE SEQUENCE [LARGE SCALE GENOMIC DNA]</scope>
    <source>
        <strain evidence="1 2">DSM 23562</strain>
    </source>
</reference>